<dbReference type="SUPFAM" id="SSF47954">
    <property type="entry name" value="Cyclin-like"/>
    <property type="match status" value="1"/>
</dbReference>
<accession>A0A1G4KKK5</accession>
<dbReference type="PANTHER" id="PTHR15615">
    <property type="match status" value="1"/>
</dbReference>
<dbReference type="GO" id="GO:0005634">
    <property type="term" value="C:nucleus"/>
    <property type="evidence" value="ECO:0007669"/>
    <property type="project" value="TreeGrafter"/>
</dbReference>
<dbReference type="GO" id="GO:0000307">
    <property type="term" value="C:cyclin-dependent protein kinase holoenzyme complex"/>
    <property type="evidence" value="ECO:0007669"/>
    <property type="project" value="UniProtKB-ARBA"/>
</dbReference>
<dbReference type="EMBL" id="LT598453">
    <property type="protein sequence ID" value="SCV05026.1"/>
    <property type="molecule type" value="Genomic_DNA"/>
</dbReference>
<feature type="domain" description="Cyclin N-terminal" evidence="2">
    <location>
        <begin position="68"/>
        <end position="171"/>
    </location>
</feature>
<dbReference type="GO" id="GO:0019901">
    <property type="term" value="F:protein kinase binding"/>
    <property type="evidence" value="ECO:0007669"/>
    <property type="project" value="InterPro"/>
</dbReference>
<evidence type="ECO:0000256" key="1">
    <source>
        <dbReference type="SAM" id="MobiDB-lite"/>
    </source>
</evidence>
<name>A0A1G4KKK5_9SACH</name>
<dbReference type="AlphaFoldDB" id="A0A1G4KKK5"/>
<dbReference type="GO" id="GO:0016538">
    <property type="term" value="F:cyclin-dependent protein serine/threonine kinase regulator activity"/>
    <property type="evidence" value="ECO:0007669"/>
    <property type="project" value="TreeGrafter"/>
</dbReference>
<gene>
    <name evidence="3" type="ORF">LANO_0G16864G</name>
</gene>
<reference evidence="4" key="1">
    <citation type="submission" date="2016-03" db="EMBL/GenBank/DDBJ databases">
        <authorList>
            <person name="Devillers Hugo."/>
        </authorList>
    </citation>
    <scope>NUCLEOTIDE SEQUENCE [LARGE SCALE GENOMIC DNA]</scope>
</reference>
<evidence type="ECO:0000313" key="3">
    <source>
        <dbReference type="EMBL" id="SCV05026.1"/>
    </source>
</evidence>
<dbReference type="InterPro" id="IPR036915">
    <property type="entry name" value="Cyclin-like_sf"/>
</dbReference>
<dbReference type="OrthoDB" id="286814at2759"/>
<evidence type="ECO:0000313" key="4">
    <source>
        <dbReference type="Proteomes" id="UP000189911"/>
    </source>
</evidence>
<dbReference type="Pfam" id="PF00134">
    <property type="entry name" value="Cyclin_N"/>
    <property type="match status" value="1"/>
</dbReference>
<dbReference type="PANTHER" id="PTHR15615:SF36">
    <property type="entry name" value="PHO85 CYCLIN-5"/>
    <property type="match status" value="1"/>
</dbReference>
<evidence type="ECO:0000259" key="2">
    <source>
        <dbReference type="Pfam" id="PF00134"/>
    </source>
</evidence>
<protein>
    <submittedName>
        <fullName evidence="3">LANO_0G16864g1_1</fullName>
    </submittedName>
</protein>
<feature type="region of interest" description="Disordered" evidence="1">
    <location>
        <begin position="13"/>
        <end position="38"/>
    </location>
</feature>
<organism evidence="3 4">
    <name type="scientific">Lachancea nothofagi CBS 11611</name>
    <dbReference type="NCBI Taxonomy" id="1266666"/>
    <lineage>
        <taxon>Eukaryota</taxon>
        <taxon>Fungi</taxon>
        <taxon>Dikarya</taxon>
        <taxon>Ascomycota</taxon>
        <taxon>Saccharomycotina</taxon>
        <taxon>Saccharomycetes</taxon>
        <taxon>Saccharomycetales</taxon>
        <taxon>Saccharomycetaceae</taxon>
        <taxon>Lachancea</taxon>
    </lineage>
</organism>
<proteinExistence type="predicted"/>
<dbReference type="InterPro" id="IPR013922">
    <property type="entry name" value="Cyclin_PHO80-like"/>
</dbReference>
<dbReference type="InterPro" id="IPR006671">
    <property type="entry name" value="Cyclin_N"/>
</dbReference>
<dbReference type="CDD" id="cd20557">
    <property type="entry name" value="CYCLIN_ScPCL1-like"/>
    <property type="match status" value="1"/>
</dbReference>
<sequence>MLAANIVNAQPFSTPQTTPVVEKRNPRPTSPAQEVVPTSTPTKQVTLVNHIATMLSALTFKFSNQRVNNNKLHLAAFLTEVFKRSKCSKKIILLSIYYFHKLYTCKLDSITSLPEFSRCSKRIYLCCIILAHKFLNDQTFSMSSWQRISGLSCRDISTMERWCLAKLNYELLISDEKLTAWSRKYLYNEVVVEIINSKKRIRETEILSTLTPNKRLNTNIVII</sequence>
<keyword evidence="4" id="KW-1185">Reference proteome</keyword>
<dbReference type="Proteomes" id="UP000189911">
    <property type="component" value="Chromosome G"/>
</dbReference>
<dbReference type="Gene3D" id="1.10.472.10">
    <property type="entry name" value="Cyclin-like"/>
    <property type="match status" value="1"/>
</dbReference>